<feature type="compositionally biased region" description="Low complexity" evidence="1">
    <location>
        <begin position="408"/>
        <end position="437"/>
    </location>
</feature>
<dbReference type="GeneID" id="33561705"/>
<evidence type="ECO:0000313" key="3">
    <source>
        <dbReference type="Proteomes" id="UP000193648"/>
    </source>
</evidence>
<reference evidence="2 3" key="1">
    <citation type="submission" date="2016-07" db="EMBL/GenBank/DDBJ databases">
        <title>Pervasive Adenine N6-methylation of Active Genes in Fungi.</title>
        <authorList>
            <consortium name="DOE Joint Genome Institute"/>
            <person name="Mondo S.J."/>
            <person name="Dannebaum R.O."/>
            <person name="Kuo R.C."/>
            <person name="Labutti K."/>
            <person name="Haridas S."/>
            <person name="Kuo A."/>
            <person name="Salamov A."/>
            <person name="Ahrendt S.R."/>
            <person name="Lipzen A."/>
            <person name="Sullivan W."/>
            <person name="Andreopoulos W.B."/>
            <person name="Clum A."/>
            <person name="Lindquist E."/>
            <person name="Daum C."/>
            <person name="Ramamoorthy G.K."/>
            <person name="Gryganskyi A."/>
            <person name="Culley D."/>
            <person name="Magnuson J.K."/>
            <person name="James T.Y."/>
            <person name="O'Malley M.A."/>
            <person name="Stajich J.E."/>
            <person name="Spatafora J.W."/>
            <person name="Visel A."/>
            <person name="Grigoriev I.V."/>
        </authorList>
    </citation>
    <scope>NUCLEOTIDE SEQUENCE [LARGE SCALE GENOMIC DNA]</scope>
    <source>
        <strain evidence="2 3">NRRL 3116</strain>
    </source>
</reference>
<sequence length="997" mass="111682">MEKYMELRAAAKELHLVDPVSFPKHESEAQTREYAYAKIYECFPHGWTTLDDIAHQYIKLKEKINKQGMGLNLQKRKRQQQQQRNENLKTEEDSSAEEGNEDYQPLSPAMSPSTPAETYPIVQQESQSHVASEEIHSVMQASSSVLNGQQSVHKDNQDTSRRSDGRESDPEIQSMAPHNNAVPVIEHRHLRKSQNVQPYQQQTHSAHYSHPVSSAPVAGFGAPPSALTNSSQYPRQPLHPSHSLPLSRSLPPSPISPQTPWMSSGSQAAHNNNSMTATITKGLRDGAHGPDILTTRPMHLAPPTPTVPPPPSSSTLQPSYPRPTEPLAALEVHSSLHVARNSPLSVHDASHGPSLRNSGESMKRIRVESIGRKNSQESLGPIVTSRHSGLVPQSVQHQHQQKAHGYIQSSLPAQSPPAYSYPQSPHDQAQQQRLHQQSKLYGTLVKEPPYHRPQYQDVNKEETQGTERYQAQFRENEIGQYGASSNRQNDGDSYSESLDGVERTHHASASSQHSPAKGSPRIALDDQQPGYSSQFGEHETSEGRGSDIERVEKKESPRMVSQSTDHTEKTSTKVFKRTQGEQQNIIDEQREIEIQMESLRRRQKELQQLHEEKQVLQRKDFEGRNSHLKIKEYSPHQHYSSKTADGWTSIKVEYDPRHQRMPAYEHRNQQPEPMSPVGRPPLLSQQQHQLPSSQQTYQADQTQREHQFLRQQGTPGALNHANLNSPNPAQHHQSLRHVPRPPQPQSQSEHSYPQAAASAPLSKPQLKSSQQQQQYHHLRSEPRQYPRHPHPYSRPPSAANASQHHRSYPASPSSPRAAQYQKNDPHRPVPSEPGFSPRTQGRKAPIVEEGSGTVQMPSSSLSSPLVAHTYPGLEPFPHSRSQSYPHPPAQASLPSRIGSQPRYAPSHAVPGPAPVGPPRPPPHSSTHSGHHHHVNGTYHPQPQRQSPPLPVSVAGYKMSSQGYPTNSPLSSHPSPRPYIQERQYDRPYRPGMLPPRH</sequence>
<feature type="compositionally biased region" description="Low complexity" evidence="1">
    <location>
        <begin position="680"/>
        <end position="695"/>
    </location>
</feature>
<proteinExistence type="predicted"/>
<feature type="region of interest" description="Disordered" evidence="1">
    <location>
        <begin position="70"/>
        <end position="116"/>
    </location>
</feature>
<comment type="caution">
    <text evidence="2">The sequence shown here is derived from an EMBL/GenBank/DDBJ whole genome shotgun (WGS) entry which is preliminary data.</text>
</comment>
<keyword evidence="3" id="KW-1185">Reference proteome</keyword>
<dbReference type="AlphaFoldDB" id="A0A1Y2G901"/>
<feature type="compositionally biased region" description="Basic and acidic residues" evidence="1">
    <location>
        <begin position="652"/>
        <end position="669"/>
    </location>
</feature>
<feature type="compositionally biased region" description="Low complexity" evidence="1">
    <location>
        <begin position="234"/>
        <end position="250"/>
    </location>
</feature>
<feature type="region of interest" description="Disordered" evidence="1">
    <location>
        <begin position="631"/>
        <end position="997"/>
    </location>
</feature>
<feature type="compositionally biased region" description="Polar residues" evidence="1">
    <location>
        <begin position="193"/>
        <end position="206"/>
    </location>
</feature>
<feature type="compositionally biased region" description="Pro residues" evidence="1">
    <location>
        <begin position="300"/>
        <end position="312"/>
    </location>
</feature>
<feature type="compositionally biased region" description="Low complexity" evidence="1">
    <location>
        <begin position="507"/>
        <end position="516"/>
    </location>
</feature>
<feature type="compositionally biased region" description="Basic and acidic residues" evidence="1">
    <location>
        <begin position="152"/>
        <end position="169"/>
    </location>
</feature>
<dbReference type="OrthoDB" id="5576775at2759"/>
<feature type="compositionally biased region" description="Polar residues" evidence="1">
    <location>
        <begin position="482"/>
        <end position="496"/>
    </location>
</feature>
<feature type="compositionally biased region" description="Polar residues" evidence="1">
    <location>
        <begin position="852"/>
        <end position="863"/>
    </location>
</feature>
<feature type="compositionally biased region" description="Polar residues" evidence="1">
    <location>
        <begin position="389"/>
        <end position="398"/>
    </location>
</feature>
<feature type="compositionally biased region" description="Basic and acidic residues" evidence="1">
    <location>
        <begin position="536"/>
        <end position="557"/>
    </location>
</feature>
<feature type="region of interest" description="Disordered" evidence="1">
    <location>
        <begin position="343"/>
        <end position="362"/>
    </location>
</feature>
<feature type="compositionally biased region" description="Polar residues" evidence="1">
    <location>
        <begin position="259"/>
        <end position="279"/>
    </location>
</feature>
<feature type="compositionally biased region" description="Low complexity" evidence="1">
    <location>
        <begin position="760"/>
        <end position="774"/>
    </location>
</feature>
<protein>
    <submittedName>
        <fullName evidence="2">Uncharacterized protein</fullName>
    </submittedName>
</protein>
<evidence type="ECO:0000313" key="2">
    <source>
        <dbReference type="EMBL" id="ORZ04441.1"/>
    </source>
</evidence>
<dbReference type="InParanoid" id="A0A1Y2G901"/>
<accession>A0A1Y2G901</accession>
<evidence type="ECO:0000256" key="1">
    <source>
        <dbReference type="SAM" id="MobiDB-lite"/>
    </source>
</evidence>
<gene>
    <name evidence="2" type="ORF">BCR41DRAFT_198123</name>
</gene>
<name>A0A1Y2G901_9FUNG</name>
<feature type="compositionally biased region" description="Polar residues" evidence="1">
    <location>
        <begin position="141"/>
        <end position="151"/>
    </location>
</feature>
<dbReference type="RefSeq" id="XP_021876549.1">
    <property type="nucleotide sequence ID" value="XM_022019861.1"/>
</dbReference>
<feature type="compositionally biased region" description="Polar residues" evidence="1">
    <location>
        <begin position="958"/>
        <end position="973"/>
    </location>
</feature>
<feature type="region of interest" description="Disordered" evidence="1">
    <location>
        <begin position="192"/>
        <end position="323"/>
    </location>
</feature>
<organism evidence="2 3">
    <name type="scientific">Lobosporangium transversale</name>
    <dbReference type="NCBI Taxonomy" id="64571"/>
    <lineage>
        <taxon>Eukaryota</taxon>
        <taxon>Fungi</taxon>
        <taxon>Fungi incertae sedis</taxon>
        <taxon>Mucoromycota</taxon>
        <taxon>Mortierellomycotina</taxon>
        <taxon>Mortierellomycetes</taxon>
        <taxon>Mortierellales</taxon>
        <taxon>Mortierellaceae</taxon>
        <taxon>Lobosporangium</taxon>
    </lineage>
</organism>
<feature type="compositionally biased region" description="Pro residues" evidence="1">
    <location>
        <begin position="911"/>
        <end position="923"/>
    </location>
</feature>
<dbReference type="Proteomes" id="UP000193648">
    <property type="component" value="Unassembled WGS sequence"/>
</dbReference>
<feature type="compositionally biased region" description="Low complexity" evidence="1">
    <location>
        <begin position="808"/>
        <end position="821"/>
    </location>
</feature>
<feature type="region of interest" description="Disordered" evidence="1">
    <location>
        <begin position="389"/>
        <end position="466"/>
    </location>
</feature>
<feature type="region of interest" description="Disordered" evidence="1">
    <location>
        <begin position="141"/>
        <end position="179"/>
    </location>
</feature>
<feature type="region of interest" description="Disordered" evidence="1">
    <location>
        <begin position="479"/>
        <end position="589"/>
    </location>
</feature>
<dbReference type="EMBL" id="MCFF01000057">
    <property type="protein sequence ID" value="ORZ04441.1"/>
    <property type="molecule type" value="Genomic_DNA"/>
</dbReference>
<feature type="compositionally biased region" description="Polar residues" evidence="1">
    <location>
        <begin position="721"/>
        <end position="732"/>
    </location>
</feature>